<evidence type="ECO:0000256" key="1">
    <source>
        <dbReference type="SAM" id="MobiDB-lite"/>
    </source>
</evidence>
<reference evidence="3 4" key="1">
    <citation type="submission" date="2019-11" db="EMBL/GenBank/DDBJ databases">
        <authorList>
            <person name="Criscuolo A."/>
        </authorList>
    </citation>
    <scope>NUCLEOTIDE SEQUENCE [LARGE SCALE GENOMIC DNA]</scope>
    <source>
        <strain evidence="3">CIP111667</strain>
    </source>
</reference>
<dbReference type="InterPro" id="IPR010427">
    <property type="entry name" value="DUF1023"/>
</dbReference>
<name>A0A7M4DJZ4_9MICO</name>
<keyword evidence="4" id="KW-1185">Reference proteome</keyword>
<gene>
    <name evidence="3" type="ORF">HALOF300_02456</name>
</gene>
<comment type="caution">
    <text evidence="3">The sequence shown here is derived from an EMBL/GenBank/DDBJ whole genome shotgun (WGS) entry which is preliminary data.</text>
</comment>
<dbReference type="AlphaFoldDB" id="A0A7M4DJZ4"/>
<evidence type="ECO:0000313" key="3">
    <source>
        <dbReference type="EMBL" id="VZO37381.1"/>
    </source>
</evidence>
<dbReference type="EMBL" id="CACRYJ010000034">
    <property type="protein sequence ID" value="VZO37381.1"/>
    <property type="molecule type" value="Genomic_DNA"/>
</dbReference>
<dbReference type="Pfam" id="PF06259">
    <property type="entry name" value="Abhydrolase_8"/>
    <property type="match status" value="1"/>
</dbReference>
<organism evidence="3 4">
    <name type="scientific">Occultella aeris</name>
    <dbReference type="NCBI Taxonomy" id="2761496"/>
    <lineage>
        <taxon>Bacteria</taxon>
        <taxon>Bacillati</taxon>
        <taxon>Actinomycetota</taxon>
        <taxon>Actinomycetes</taxon>
        <taxon>Micrococcales</taxon>
        <taxon>Ruaniaceae</taxon>
        <taxon>Occultella</taxon>
    </lineage>
</organism>
<feature type="region of interest" description="Disordered" evidence="1">
    <location>
        <begin position="175"/>
        <end position="194"/>
    </location>
</feature>
<protein>
    <recommendedName>
        <fullName evidence="2">DUF1023 domain-containing protein</fullName>
    </recommendedName>
</protein>
<feature type="domain" description="DUF1023" evidence="2">
    <location>
        <begin position="295"/>
        <end position="471"/>
    </location>
</feature>
<evidence type="ECO:0000259" key="2">
    <source>
        <dbReference type="Pfam" id="PF06259"/>
    </source>
</evidence>
<dbReference type="Proteomes" id="UP000419743">
    <property type="component" value="Unassembled WGS sequence"/>
</dbReference>
<accession>A0A7M4DJZ4</accession>
<dbReference type="SUPFAM" id="SSF53474">
    <property type="entry name" value="alpha/beta-Hydrolases"/>
    <property type="match status" value="1"/>
</dbReference>
<sequence>MVTMSQVRSWRPATLGLVADAMVQRRRTLVALQDEMDDGAPPSTWVSESRDAAVASHTTLRESLADLVAEVAQVAAALDIAVDAVTRAQGELDEALGVAAGNGFSVSTTGRVTDNRDTLTDDQEVADRRAIREEIVDKIEQALRNAGHADTSLAAALRSAAGGVDGGTSSLAQAAATGTAGGQRGVLAPPTGGTDHDLNSWWEGLTEDEQATVISEHPEWIGNTDGIPAWARDDANRELIDDYRADLTGQLATAQEAGDKGLSETLTQKLDGLDAVEDTLELGNRQLLLLDITGEDQLMAAIAYGDVDTADHVAVFTPGFTTTVAGDMAGYDSQVANLVEEAAAQSDKYGDGGTVAAVSWLGYEAPQWDNVLDPGSSVASRAPAEAGAGNLASFYNGIDASRDADPHLTALGHSYGSLTTGLALQEQTGVDDAILFGSPGIGTSHVEDLDVSGGHVYRLEARRDVVADVGGLGQFGIDPSYIDGMTGLSTEQGSIGGVDYAESVGHSDYLTRGSMSQHNMASIVAGVPEQTVEGDTRGFGDILSWPLPWTY</sequence>
<dbReference type="InterPro" id="IPR029058">
    <property type="entry name" value="AB_hydrolase_fold"/>
</dbReference>
<proteinExistence type="predicted"/>
<evidence type="ECO:0000313" key="4">
    <source>
        <dbReference type="Proteomes" id="UP000419743"/>
    </source>
</evidence>